<dbReference type="KEGG" id="vg:26636453"/>
<organism evidence="2 3">
    <name type="scientific">Escherichia phage vB_EcoM_VR25</name>
    <dbReference type="NCBI Taxonomy" id="1567028"/>
    <lineage>
        <taxon>Viruses</taxon>
        <taxon>Duplodnaviria</taxon>
        <taxon>Heunggongvirae</taxon>
        <taxon>Uroviricota</taxon>
        <taxon>Caudoviricetes</taxon>
        <taxon>Pantevenvirales</taxon>
        <taxon>Straboviridae</taxon>
        <taxon>Tevenvirinae</taxon>
        <taxon>Gaprivervirus</taxon>
        <taxon>Gaprivervirus vr25</taxon>
    </lineage>
</organism>
<accession>A0A0A7HGJ6</accession>
<dbReference type="RefSeq" id="YP_009210033.1">
    <property type="nucleotide sequence ID" value="NC_028925.1"/>
</dbReference>
<dbReference type="GeneID" id="26636453"/>
<gene>
    <name evidence="2" type="ORF">VR25_291</name>
</gene>
<evidence type="ECO:0000313" key="2">
    <source>
        <dbReference type="EMBL" id="AIZ02635.1"/>
    </source>
</evidence>
<reference evidence="2 3" key="1">
    <citation type="submission" date="2014-10" db="EMBL/GenBank/DDBJ databases">
        <title>VR bacteriophages - a small but diverse group of low-temperature viruses.</title>
        <authorList>
            <person name="Kaliniene L."/>
            <person name="Meskys R."/>
            <person name="Simoliunas E."/>
            <person name="Zajanckauskaite A."/>
            <person name="Truncaite L."/>
        </authorList>
    </citation>
    <scope>NUCLEOTIDE SEQUENCE [LARGE SCALE GENOMIC DNA]</scope>
</reference>
<sequence>MIKHFNVSDRDIKVSNLRGHHYAGTVYCGKLIKHEGDVHYGWLECDEVVVGEFPDPDSDTFDANDRLYYGELHIRGIVGIDEVQDDSEE</sequence>
<protein>
    <recommendedName>
        <fullName evidence="1">DUF7418 domain-containing protein</fullName>
    </recommendedName>
</protein>
<proteinExistence type="predicted"/>
<keyword evidence="3" id="KW-1185">Reference proteome</keyword>
<evidence type="ECO:0000259" key="1">
    <source>
        <dbReference type="Pfam" id="PF24193"/>
    </source>
</evidence>
<dbReference type="Proteomes" id="UP000030717">
    <property type="component" value="Segment"/>
</dbReference>
<name>A0A0A7HGJ6_9CAUD</name>
<dbReference type="InterPro" id="IPR055841">
    <property type="entry name" value="DUF7418"/>
</dbReference>
<feature type="domain" description="DUF7418" evidence="1">
    <location>
        <begin position="1"/>
        <end position="84"/>
    </location>
</feature>
<dbReference type="Pfam" id="PF24193">
    <property type="entry name" value="DUF7418"/>
    <property type="match status" value="1"/>
</dbReference>
<dbReference type="EMBL" id="KP007361">
    <property type="protein sequence ID" value="AIZ02635.1"/>
    <property type="molecule type" value="Genomic_DNA"/>
</dbReference>
<evidence type="ECO:0000313" key="3">
    <source>
        <dbReference type="Proteomes" id="UP000030717"/>
    </source>
</evidence>